<proteinExistence type="predicted"/>
<accession>A0A4C1VQK2</accession>
<gene>
    <name evidence="1" type="ORF">EVAR_87093_1</name>
</gene>
<dbReference type="AlphaFoldDB" id="A0A4C1VQK2"/>
<dbReference type="Proteomes" id="UP000299102">
    <property type="component" value="Unassembled WGS sequence"/>
</dbReference>
<reference evidence="1 2" key="1">
    <citation type="journal article" date="2019" name="Commun. Biol.">
        <title>The bagworm genome reveals a unique fibroin gene that provides high tensile strength.</title>
        <authorList>
            <person name="Kono N."/>
            <person name="Nakamura H."/>
            <person name="Ohtoshi R."/>
            <person name="Tomita M."/>
            <person name="Numata K."/>
            <person name="Arakawa K."/>
        </authorList>
    </citation>
    <scope>NUCLEOTIDE SEQUENCE [LARGE SCALE GENOMIC DNA]</scope>
</reference>
<evidence type="ECO:0000313" key="1">
    <source>
        <dbReference type="EMBL" id="GBP40830.1"/>
    </source>
</evidence>
<dbReference type="EMBL" id="BGZK01000388">
    <property type="protein sequence ID" value="GBP40830.1"/>
    <property type="molecule type" value="Genomic_DNA"/>
</dbReference>
<protein>
    <submittedName>
        <fullName evidence="1">Uncharacterized protein</fullName>
    </submittedName>
</protein>
<comment type="caution">
    <text evidence="1">The sequence shown here is derived from an EMBL/GenBank/DDBJ whole genome shotgun (WGS) entry which is preliminary data.</text>
</comment>
<name>A0A4C1VQK2_EUMVA</name>
<keyword evidence="2" id="KW-1185">Reference proteome</keyword>
<sequence>MSLRDGQDQKTNLTLARGMESLTNVYMCKCSSHEPLSNRAHVTASPAPPITRNVEPDITRTERNEYCLYVFIMAAHCAVISTCINVRETADGALSRPLRARGGGLSHCHATDL</sequence>
<organism evidence="1 2">
    <name type="scientific">Eumeta variegata</name>
    <name type="common">Bagworm moth</name>
    <name type="synonym">Eumeta japonica</name>
    <dbReference type="NCBI Taxonomy" id="151549"/>
    <lineage>
        <taxon>Eukaryota</taxon>
        <taxon>Metazoa</taxon>
        <taxon>Ecdysozoa</taxon>
        <taxon>Arthropoda</taxon>
        <taxon>Hexapoda</taxon>
        <taxon>Insecta</taxon>
        <taxon>Pterygota</taxon>
        <taxon>Neoptera</taxon>
        <taxon>Endopterygota</taxon>
        <taxon>Lepidoptera</taxon>
        <taxon>Glossata</taxon>
        <taxon>Ditrysia</taxon>
        <taxon>Tineoidea</taxon>
        <taxon>Psychidae</taxon>
        <taxon>Oiketicinae</taxon>
        <taxon>Eumeta</taxon>
    </lineage>
</organism>
<evidence type="ECO:0000313" key="2">
    <source>
        <dbReference type="Proteomes" id="UP000299102"/>
    </source>
</evidence>